<evidence type="ECO:0000256" key="1">
    <source>
        <dbReference type="SAM" id="MobiDB-lite"/>
    </source>
</evidence>
<feature type="compositionally biased region" description="Low complexity" evidence="1">
    <location>
        <begin position="352"/>
        <end position="367"/>
    </location>
</feature>
<name>A0A5E4Q0W4_9NEOP</name>
<organism evidence="3 4">
    <name type="scientific">Leptidea sinapis</name>
    <dbReference type="NCBI Taxonomy" id="189913"/>
    <lineage>
        <taxon>Eukaryota</taxon>
        <taxon>Metazoa</taxon>
        <taxon>Ecdysozoa</taxon>
        <taxon>Arthropoda</taxon>
        <taxon>Hexapoda</taxon>
        <taxon>Insecta</taxon>
        <taxon>Pterygota</taxon>
        <taxon>Neoptera</taxon>
        <taxon>Endopterygota</taxon>
        <taxon>Lepidoptera</taxon>
        <taxon>Glossata</taxon>
        <taxon>Ditrysia</taxon>
        <taxon>Papilionoidea</taxon>
        <taxon>Pieridae</taxon>
        <taxon>Dismorphiinae</taxon>
        <taxon>Leptidea</taxon>
    </lineage>
</organism>
<dbReference type="InterPro" id="IPR036179">
    <property type="entry name" value="Ig-like_dom_sf"/>
</dbReference>
<dbReference type="AlphaFoldDB" id="A0A5E4Q0W4"/>
<reference evidence="3 4" key="1">
    <citation type="submission" date="2017-07" db="EMBL/GenBank/DDBJ databases">
        <authorList>
            <person name="Talla V."/>
            <person name="Backstrom N."/>
        </authorList>
    </citation>
    <scope>NUCLEOTIDE SEQUENCE [LARGE SCALE GENOMIC DNA]</scope>
</reference>
<evidence type="ECO:0000313" key="3">
    <source>
        <dbReference type="EMBL" id="VVC91099.1"/>
    </source>
</evidence>
<proteinExistence type="predicted"/>
<feature type="region of interest" description="Disordered" evidence="1">
    <location>
        <begin position="309"/>
        <end position="410"/>
    </location>
</feature>
<dbReference type="PANTHER" id="PTHR23278">
    <property type="entry name" value="SIDESTEP PROTEIN"/>
    <property type="match status" value="1"/>
</dbReference>
<evidence type="ECO:0000313" key="4">
    <source>
        <dbReference type="Proteomes" id="UP000324832"/>
    </source>
</evidence>
<evidence type="ECO:0000259" key="2">
    <source>
        <dbReference type="PROSITE" id="PS50835"/>
    </source>
</evidence>
<protein>
    <recommendedName>
        <fullName evidence="2">Ig-like domain-containing protein</fullName>
    </recommendedName>
</protein>
<feature type="compositionally biased region" description="Basic and acidic residues" evidence="1">
    <location>
        <begin position="337"/>
        <end position="346"/>
    </location>
</feature>
<accession>A0A5E4Q0W4</accession>
<dbReference type="InterPro" id="IPR036116">
    <property type="entry name" value="FN3_sf"/>
</dbReference>
<dbReference type="InterPro" id="IPR007110">
    <property type="entry name" value="Ig-like_dom"/>
</dbReference>
<dbReference type="SUPFAM" id="SSF49265">
    <property type="entry name" value="Fibronectin type III"/>
    <property type="match status" value="1"/>
</dbReference>
<dbReference type="InterPro" id="IPR013783">
    <property type="entry name" value="Ig-like_fold"/>
</dbReference>
<dbReference type="SUPFAM" id="SSF48726">
    <property type="entry name" value="Immunoglobulin"/>
    <property type="match status" value="2"/>
</dbReference>
<dbReference type="Proteomes" id="UP000324832">
    <property type="component" value="Unassembled WGS sequence"/>
</dbReference>
<dbReference type="PANTHER" id="PTHR23278:SF19">
    <property type="entry name" value="OBSCURIN"/>
    <property type="match status" value="1"/>
</dbReference>
<sequence>MQGGLRPSPSVMAESLDAVNLSAVSGGDATLPCDTRTLSPPDAALLVVWYKDDDSEDRNETVSFLRWTPRMEDDGRTLMCRASHPKLEHSVLETNIKLNLHFMPIITLQLGSKLNPNDIEEGDDVYFECVVHANPPAYKVVWEHNSKYTISSTGRSILTYTPTSDTDYGSLACRATNLAGQQIEACRYTLLPAVKPDPPTNCTTVNLTDDSAELRCFAGYDGGLQAIYFVEVWEAGQLIANVSNITPIWKLQGLGSGKALKLVFYASNARGKSELNTLRVHTLSRLALHTEAKSTNEESTPVQTVKAYKGAVQSANQSPIQSDDKNPDVVPFGKEYNCTRDVERPPEPPPYTSVVSPPVGSSRSVSSLHDTRANTPHTPNTPASDAQSIGTLGEDKRSVTSGTLSRRREVVTTRTPLLANARESCV</sequence>
<feature type="domain" description="Ig-like" evidence="2">
    <location>
        <begin position="9"/>
        <end position="99"/>
    </location>
</feature>
<feature type="compositionally biased region" description="Polar residues" evidence="1">
    <location>
        <begin position="373"/>
        <end position="390"/>
    </location>
</feature>
<keyword evidence="4" id="KW-1185">Reference proteome</keyword>
<dbReference type="Gene3D" id="2.60.40.10">
    <property type="entry name" value="Immunoglobulins"/>
    <property type="match status" value="2"/>
</dbReference>
<feature type="domain" description="Ig-like" evidence="2">
    <location>
        <begin position="104"/>
        <end position="184"/>
    </location>
</feature>
<dbReference type="EMBL" id="FZQP02000970">
    <property type="protein sequence ID" value="VVC91099.1"/>
    <property type="molecule type" value="Genomic_DNA"/>
</dbReference>
<dbReference type="PROSITE" id="PS50835">
    <property type="entry name" value="IG_LIKE"/>
    <property type="match status" value="2"/>
</dbReference>
<gene>
    <name evidence="3" type="ORF">LSINAPIS_LOCUS3859</name>
</gene>
<dbReference type="Pfam" id="PF13927">
    <property type="entry name" value="Ig_3"/>
    <property type="match status" value="1"/>
</dbReference>